<dbReference type="PANTHER" id="PTHR43240">
    <property type="entry name" value="1,4-DIHYDROXY-2-NAPHTHOYL-COA THIOESTERASE 1"/>
    <property type="match status" value="1"/>
</dbReference>
<dbReference type="InterPro" id="IPR006683">
    <property type="entry name" value="Thioestr_dom"/>
</dbReference>
<dbReference type="NCBIfam" id="TIGR00369">
    <property type="entry name" value="unchar_dom_1"/>
    <property type="match status" value="1"/>
</dbReference>
<evidence type="ECO:0000256" key="2">
    <source>
        <dbReference type="ARBA" id="ARBA00035880"/>
    </source>
</evidence>
<evidence type="ECO:0000259" key="8">
    <source>
        <dbReference type="Pfam" id="PF03061"/>
    </source>
</evidence>
<dbReference type="EMBL" id="AP014545">
    <property type="protein sequence ID" value="BBB26025.1"/>
    <property type="molecule type" value="Genomic_DNA"/>
</dbReference>
<protein>
    <recommendedName>
        <fullName evidence="6">Medium/long-chain acyl-CoA thioesterase YigI</fullName>
        <ecNumber evidence="5">3.1.2.20</ecNumber>
    </recommendedName>
</protein>
<dbReference type="GO" id="GO:0047617">
    <property type="term" value="F:fatty acyl-CoA hydrolase activity"/>
    <property type="evidence" value="ECO:0007669"/>
    <property type="project" value="UniProtKB-EC"/>
</dbReference>
<dbReference type="AlphaFoldDB" id="A0A7R6SSV6"/>
<evidence type="ECO:0000313" key="10">
    <source>
        <dbReference type="Proteomes" id="UP000595663"/>
    </source>
</evidence>
<evidence type="ECO:0000256" key="5">
    <source>
        <dbReference type="ARBA" id="ARBA00038894"/>
    </source>
</evidence>
<comment type="similarity">
    <text evidence="4">Belongs to the YigI thioesterase family.</text>
</comment>
<evidence type="ECO:0000256" key="6">
    <source>
        <dbReference type="ARBA" id="ARBA00040062"/>
    </source>
</evidence>
<dbReference type="KEGG" id="ajp:AMJAP_1430"/>
<name>A0A7R6SSV6_9GAMM</name>
<evidence type="ECO:0000313" key="9">
    <source>
        <dbReference type="EMBL" id="BBB26025.1"/>
    </source>
</evidence>
<evidence type="ECO:0000256" key="3">
    <source>
        <dbReference type="ARBA" id="ARBA00036002"/>
    </source>
</evidence>
<dbReference type="Pfam" id="PF03061">
    <property type="entry name" value="4HBT"/>
    <property type="match status" value="1"/>
</dbReference>
<dbReference type="Gene3D" id="3.10.129.10">
    <property type="entry name" value="Hotdog Thioesterase"/>
    <property type="match status" value="1"/>
</dbReference>
<comment type="catalytic activity">
    <reaction evidence="7">
        <text>a medium-chain fatty acyl-CoA + H2O = a medium-chain fatty acid + CoA + H(+)</text>
        <dbReference type="Rhea" id="RHEA:68184"/>
        <dbReference type="ChEBI" id="CHEBI:15377"/>
        <dbReference type="ChEBI" id="CHEBI:15378"/>
        <dbReference type="ChEBI" id="CHEBI:57287"/>
        <dbReference type="ChEBI" id="CHEBI:59558"/>
        <dbReference type="ChEBI" id="CHEBI:90546"/>
    </reaction>
</comment>
<keyword evidence="10" id="KW-1185">Reference proteome</keyword>
<accession>A0A7R6SSV6</accession>
<dbReference type="InterPro" id="IPR029069">
    <property type="entry name" value="HotDog_dom_sf"/>
</dbReference>
<proteinExistence type="inferred from homology"/>
<organism evidence="9 10">
    <name type="scientific">Amphritea japonica ATCC BAA-1530</name>
    <dbReference type="NCBI Taxonomy" id="1278309"/>
    <lineage>
        <taxon>Bacteria</taxon>
        <taxon>Pseudomonadati</taxon>
        <taxon>Pseudomonadota</taxon>
        <taxon>Gammaproteobacteria</taxon>
        <taxon>Oceanospirillales</taxon>
        <taxon>Oceanospirillaceae</taxon>
        <taxon>Amphritea</taxon>
    </lineage>
</organism>
<dbReference type="SUPFAM" id="SSF54637">
    <property type="entry name" value="Thioesterase/thiol ester dehydrase-isomerase"/>
    <property type="match status" value="1"/>
</dbReference>
<dbReference type="EC" id="3.1.2.20" evidence="5"/>
<keyword evidence="1" id="KW-0378">Hydrolase</keyword>
<dbReference type="InterPro" id="IPR003736">
    <property type="entry name" value="PAAI_dom"/>
</dbReference>
<evidence type="ECO:0000256" key="1">
    <source>
        <dbReference type="ARBA" id="ARBA00022801"/>
    </source>
</evidence>
<dbReference type="CDD" id="cd03443">
    <property type="entry name" value="PaaI_thioesterase"/>
    <property type="match status" value="1"/>
</dbReference>
<evidence type="ECO:0000256" key="7">
    <source>
        <dbReference type="ARBA" id="ARBA00048062"/>
    </source>
</evidence>
<reference evidence="9 10" key="1">
    <citation type="journal article" date="2008" name="Int. J. Syst. Evol. Microbiol.">
        <title>Amphritea japonica sp. nov. and Amphritea balenae sp. nov., isolated from the sediment adjacent to sperm whale carcasses off Kagoshima, Japan.</title>
        <authorList>
            <person name="Miyazaki M."/>
            <person name="Nogi Y."/>
            <person name="Fujiwara Y."/>
            <person name="Kawato M."/>
            <person name="Nagahama T."/>
            <person name="Kubokawa K."/>
            <person name="Horikoshi K."/>
        </authorList>
    </citation>
    <scope>NUCLEOTIDE SEQUENCE [LARGE SCALE GENOMIC DNA]</scope>
    <source>
        <strain evidence="9 10">ATCC BAA-1530</strain>
    </source>
</reference>
<dbReference type="Proteomes" id="UP000595663">
    <property type="component" value="Chromosome"/>
</dbReference>
<gene>
    <name evidence="9" type="ORF">AMJAP_1430</name>
</gene>
<comment type="catalytic activity">
    <reaction evidence="2">
        <text>a fatty acyl-CoA + H2O = a fatty acid + CoA + H(+)</text>
        <dbReference type="Rhea" id="RHEA:16781"/>
        <dbReference type="ChEBI" id="CHEBI:15377"/>
        <dbReference type="ChEBI" id="CHEBI:15378"/>
        <dbReference type="ChEBI" id="CHEBI:28868"/>
        <dbReference type="ChEBI" id="CHEBI:57287"/>
        <dbReference type="ChEBI" id="CHEBI:77636"/>
        <dbReference type="EC" id="3.1.2.20"/>
    </reaction>
</comment>
<comment type="catalytic activity">
    <reaction evidence="3">
        <text>a long-chain fatty acyl-CoA + H2O = a long-chain fatty acid + CoA + H(+)</text>
        <dbReference type="Rhea" id="RHEA:67680"/>
        <dbReference type="ChEBI" id="CHEBI:15377"/>
        <dbReference type="ChEBI" id="CHEBI:15378"/>
        <dbReference type="ChEBI" id="CHEBI:57287"/>
        <dbReference type="ChEBI" id="CHEBI:57560"/>
        <dbReference type="ChEBI" id="CHEBI:83139"/>
    </reaction>
</comment>
<evidence type="ECO:0000256" key="4">
    <source>
        <dbReference type="ARBA" id="ARBA00038381"/>
    </source>
</evidence>
<sequence length="154" mass="16997">MVPDLPSTPVGYQIRNPDFAEEVERVFYQAPFVRHLDFELVSFEAGRCESRVLLQAQHLQQDGYVHAGVQATLADHTAGTAAATLLSEGQIILTAEFKVNLLRAAKGEQLYCRSWVLKPGRQLIIAESELFCLAGEKAELVSKATVTLAVVDKR</sequence>
<dbReference type="PANTHER" id="PTHR43240:SF20">
    <property type="entry name" value="MEDIUM_LONG-CHAIN ACYL-COA THIOESTERASE YIGI"/>
    <property type="match status" value="1"/>
</dbReference>
<feature type="domain" description="Thioesterase" evidence="8">
    <location>
        <begin position="63"/>
        <end position="136"/>
    </location>
</feature>